<keyword evidence="3" id="KW-1185">Reference proteome</keyword>
<proteinExistence type="predicted"/>
<gene>
    <name evidence="2" type="ORF">EHS25_000552</name>
</gene>
<evidence type="ECO:0000313" key="2">
    <source>
        <dbReference type="EMBL" id="RSH95460.1"/>
    </source>
</evidence>
<organism evidence="2 3">
    <name type="scientific">Saitozyma podzolica</name>
    <dbReference type="NCBI Taxonomy" id="1890683"/>
    <lineage>
        <taxon>Eukaryota</taxon>
        <taxon>Fungi</taxon>
        <taxon>Dikarya</taxon>
        <taxon>Basidiomycota</taxon>
        <taxon>Agaricomycotina</taxon>
        <taxon>Tremellomycetes</taxon>
        <taxon>Tremellales</taxon>
        <taxon>Trimorphomycetaceae</taxon>
        <taxon>Saitozyma</taxon>
    </lineage>
</organism>
<dbReference type="Proteomes" id="UP000279259">
    <property type="component" value="Unassembled WGS sequence"/>
</dbReference>
<feature type="compositionally biased region" description="Basic and acidic residues" evidence="1">
    <location>
        <begin position="119"/>
        <end position="134"/>
    </location>
</feature>
<reference evidence="2 3" key="1">
    <citation type="submission" date="2018-11" db="EMBL/GenBank/DDBJ databases">
        <title>Genome sequence of Saitozyma podzolica DSM 27192.</title>
        <authorList>
            <person name="Aliyu H."/>
            <person name="Gorte O."/>
            <person name="Ochsenreither K."/>
        </authorList>
    </citation>
    <scope>NUCLEOTIDE SEQUENCE [LARGE SCALE GENOMIC DNA]</scope>
    <source>
        <strain evidence="2 3">DSM 27192</strain>
    </source>
</reference>
<dbReference type="EMBL" id="RSCD01000001">
    <property type="protein sequence ID" value="RSH95460.1"/>
    <property type="molecule type" value="Genomic_DNA"/>
</dbReference>
<feature type="compositionally biased region" description="Low complexity" evidence="1">
    <location>
        <begin position="239"/>
        <end position="255"/>
    </location>
</feature>
<comment type="caution">
    <text evidence="2">The sequence shown here is derived from an EMBL/GenBank/DDBJ whole genome shotgun (WGS) entry which is preliminary data.</text>
</comment>
<dbReference type="AlphaFoldDB" id="A0A427YWF3"/>
<feature type="compositionally biased region" description="Basic residues" evidence="1">
    <location>
        <begin position="192"/>
        <end position="206"/>
    </location>
</feature>
<accession>A0A427YWF3</accession>
<evidence type="ECO:0000256" key="1">
    <source>
        <dbReference type="SAM" id="MobiDB-lite"/>
    </source>
</evidence>
<feature type="compositionally biased region" description="Acidic residues" evidence="1">
    <location>
        <begin position="157"/>
        <end position="170"/>
    </location>
</feature>
<feature type="region of interest" description="Disordered" evidence="1">
    <location>
        <begin position="582"/>
        <end position="621"/>
    </location>
</feature>
<feature type="region of interest" description="Disordered" evidence="1">
    <location>
        <begin position="317"/>
        <end position="375"/>
    </location>
</feature>
<protein>
    <submittedName>
        <fullName evidence="2">Uncharacterized protein</fullName>
    </submittedName>
</protein>
<feature type="compositionally biased region" description="Low complexity" evidence="1">
    <location>
        <begin position="608"/>
        <end position="621"/>
    </location>
</feature>
<sequence>MTSTQSLAAPIMIPLPSSRSPTPVARRIDLPDPEDLPLAPDPSRARSDTICTTSSSSSSPYLQTPETPSIIGALASDSPLKPFDRLALSSPDSTSSRKDGYGFGVLWEDGPAVPVAGPSRHERSDSEWSMRFVEDETNETDPPAPAFVLEPEAQMAWDEEPDGSDDDGADADGTPPDAAEVVESPEAVPSLKGKRSFKAVMRRKLERSKSSLQSLRRSSRESEASIDSEGERRRKGRLRSLLSLSRSESSTSIRSFASVSTNRASSPAFVNAPSPSPGPIASASLVGRDHATTGDYFGHSSLPLAQEVDQVIGKGKGRASGRLDLSSGRPDFASGRLSKKSSFAPAPIPPSPLQQASVTASTPGRPRAASMPAHLSLPTKPKVDLFDSMLPRELRVMVMRILVESHPETGSRWDGEAAGRRELIKLSRVSQSTVSKLTAGVQVVAIALPRRPALVPGPPRAVRLAHAHVDDQAHHLPRRAVHLVTIAPRHGRAGSRRTGRTGIELAAKPRQPRHERVPQCHVGRSGANHHHCAEIAVPQSQGRPSGVQRGGAMHRSVLDPVGAARPVALLGDHSWRHCQPSAEHVRRAGKQPEVAADCWPAELRPRRGGPAPADRGPAGQP</sequence>
<name>A0A427YWF3_9TREE</name>
<evidence type="ECO:0000313" key="3">
    <source>
        <dbReference type="Proteomes" id="UP000279259"/>
    </source>
</evidence>
<feature type="region of interest" description="Disordered" evidence="1">
    <location>
        <begin position="1"/>
        <end position="285"/>
    </location>
</feature>
<dbReference type="OrthoDB" id="550575at2759"/>